<dbReference type="OrthoDB" id="56323at2"/>
<dbReference type="SUPFAM" id="SSF51905">
    <property type="entry name" value="FAD/NAD(P)-binding domain"/>
    <property type="match status" value="1"/>
</dbReference>
<organism evidence="3 4">
    <name type="scientific">Niabella ginsenosidivorans</name>
    <dbReference type="NCBI Taxonomy" id="1176587"/>
    <lineage>
        <taxon>Bacteria</taxon>
        <taxon>Pseudomonadati</taxon>
        <taxon>Bacteroidota</taxon>
        <taxon>Chitinophagia</taxon>
        <taxon>Chitinophagales</taxon>
        <taxon>Chitinophagaceae</taxon>
        <taxon>Niabella</taxon>
    </lineage>
</organism>
<dbReference type="PANTHER" id="PTHR43563">
    <property type="entry name" value="AMINE OXIDASE"/>
    <property type="match status" value="1"/>
</dbReference>
<keyword evidence="4" id="KW-1185">Reference proteome</keyword>
<gene>
    <name evidence="3" type="ORF">A8C56_07580</name>
</gene>
<dbReference type="Proteomes" id="UP000077667">
    <property type="component" value="Chromosome"/>
</dbReference>
<dbReference type="PANTHER" id="PTHR43563:SF14">
    <property type="entry name" value="AMINE OXIDASE"/>
    <property type="match status" value="1"/>
</dbReference>
<evidence type="ECO:0000259" key="2">
    <source>
        <dbReference type="Pfam" id="PF01593"/>
    </source>
</evidence>
<dbReference type="KEGG" id="nia:A8C56_07580"/>
<dbReference type="AlphaFoldDB" id="A0A1A9I1C2"/>
<dbReference type="InterPro" id="IPR050703">
    <property type="entry name" value="Flavin_MAO"/>
</dbReference>
<dbReference type="Gene3D" id="3.50.50.60">
    <property type="entry name" value="FAD/NAD(P)-binding domain"/>
    <property type="match status" value="2"/>
</dbReference>
<evidence type="ECO:0000313" key="3">
    <source>
        <dbReference type="EMBL" id="ANH80859.1"/>
    </source>
</evidence>
<protein>
    <submittedName>
        <fullName evidence="3">Amine oxidase</fullName>
    </submittedName>
</protein>
<name>A0A1A9I1C2_9BACT</name>
<dbReference type="STRING" id="1176587.A8C56_07580"/>
<evidence type="ECO:0000313" key="4">
    <source>
        <dbReference type="Proteomes" id="UP000077667"/>
    </source>
</evidence>
<feature type="domain" description="Amine oxidase" evidence="2">
    <location>
        <begin position="110"/>
        <end position="345"/>
    </location>
</feature>
<dbReference type="EMBL" id="CP015772">
    <property type="protein sequence ID" value="ANH80859.1"/>
    <property type="molecule type" value="Genomic_DNA"/>
</dbReference>
<evidence type="ECO:0000256" key="1">
    <source>
        <dbReference type="ARBA" id="ARBA00005995"/>
    </source>
</evidence>
<dbReference type="InterPro" id="IPR002937">
    <property type="entry name" value="Amino_oxidase"/>
</dbReference>
<reference evidence="3 4" key="1">
    <citation type="submission" date="2016-05" db="EMBL/GenBank/DDBJ databases">
        <title>Niabella ginsenosidivorans BS26 whole genome sequencing.</title>
        <authorList>
            <person name="Im W.T."/>
            <person name="Siddiqi M.Z."/>
        </authorList>
    </citation>
    <scope>NUCLEOTIDE SEQUENCE [LARGE SCALE GENOMIC DNA]</scope>
    <source>
        <strain evidence="3 4">BS26</strain>
    </source>
</reference>
<accession>A0A1A9I1C2</accession>
<dbReference type="Pfam" id="PF01593">
    <property type="entry name" value="Amino_oxidase"/>
    <property type="match status" value="2"/>
</dbReference>
<dbReference type="RefSeq" id="WP_067754067.1">
    <property type="nucleotide sequence ID" value="NZ_CP015772.1"/>
</dbReference>
<sequence>MQLQNDVMIIGGGLSGLTLACFLQKKGIEAVILEASERPGGRIHTVTGSLDTPLELGATWFSDIHVHLLELIEELGLTRYPQYSEGISLFQTKSFEPPQQFFIPAADIPSYRIAGGTGMLIHALAQKLNHSCIQLNKKVIAVKQAAHNLIVETADGTIFNAERVVVCIPPQLAAATIRFLPELPESIRQVLPAVQTWMSGAVKFTLEYDEPFWRTAGYSGMLYSHAGIVTEMYDHTSFEEDKYGFTGFLNSSAAAYSPEVRKELVLNQLRELLGAKVMEPATYFDKVWNDEFIAAGSPVIIRPHQHNGHPAFFSAYMGNRLHFCGTETAAAFPGYMEGAVIAARLVGSRL</sequence>
<dbReference type="GO" id="GO:0016491">
    <property type="term" value="F:oxidoreductase activity"/>
    <property type="evidence" value="ECO:0007669"/>
    <property type="project" value="InterPro"/>
</dbReference>
<dbReference type="SUPFAM" id="SSF54373">
    <property type="entry name" value="FAD-linked reductases, C-terminal domain"/>
    <property type="match status" value="1"/>
</dbReference>
<proteinExistence type="inferred from homology"/>
<feature type="domain" description="Amine oxidase" evidence="2">
    <location>
        <begin position="14"/>
        <end position="85"/>
    </location>
</feature>
<comment type="similarity">
    <text evidence="1">Belongs to the flavin monoamine oxidase family.</text>
</comment>
<dbReference type="InterPro" id="IPR036188">
    <property type="entry name" value="FAD/NAD-bd_sf"/>
</dbReference>